<organism evidence="4 5">
    <name type="scientific">Rhodotorula paludigena</name>
    <dbReference type="NCBI Taxonomy" id="86838"/>
    <lineage>
        <taxon>Eukaryota</taxon>
        <taxon>Fungi</taxon>
        <taxon>Dikarya</taxon>
        <taxon>Basidiomycota</taxon>
        <taxon>Pucciniomycotina</taxon>
        <taxon>Microbotryomycetes</taxon>
        <taxon>Sporidiobolales</taxon>
        <taxon>Sporidiobolaceae</taxon>
        <taxon>Rhodotorula</taxon>
    </lineage>
</organism>
<gene>
    <name evidence="4" type="ORF">Rhopal_005297-T1</name>
</gene>
<evidence type="ECO:0000256" key="1">
    <source>
        <dbReference type="ARBA" id="ARBA00023054"/>
    </source>
</evidence>
<feature type="coiled-coil region" evidence="2">
    <location>
        <begin position="217"/>
        <end position="244"/>
    </location>
</feature>
<dbReference type="Proteomes" id="UP001342314">
    <property type="component" value="Unassembled WGS sequence"/>
</dbReference>
<feature type="coiled-coil region" evidence="2">
    <location>
        <begin position="504"/>
        <end position="531"/>
    </location>
</feature>
<comment type="caution">
    <text evidence="4">The sequence shown here is derived from an EMBL/GenBank/DDBJ whole genome shotgun (WGS) entry which is preliminary data.</text>
</comment>
<name>A0AAV5GRZ8_9BASI</name>
<dbReference type="GO" id="GO:0005856">
    <property type="term" value="C:cytoskeleton"/>
    <property type="evidence" value="ECO:0007669"/>
    <property type="project" value="TreeGrafter"/>
</dbReference>
<feature type="compositionally biased region" description="Polar residues" evidence="3">
    <location>
        <begin position="477"/>
        <end position="486"/>
    </location>
</feature>
<feature type="coiled-coil region" evidence="2">
    <location>
        <begin position="140"/>
        <end position="181"/>
    </location>
</feature>
<feature type="region of interest" description="Disordered" evidence="3">
    <location>
        <begin position="472"/>
        <end position="495"/>
    </location>
</feature>
<keyword evidence="1 2" id="KW-0175">Coiled coil</keyword>
<evidence type="ECO:0000256" key="2">
    <source>
        <dbReference type="SAM" id="Coils"/>
    </source>
</evidence>
<feature type="region of interest" description="Disordered" evidence="3">
    <location>
        <begin position="256"/>
        <end position="294"/>
    </location>
</feature>
<evidence type="ECO:0000313" key="4">
    <source>
        <dbReference type="EMBL" id="GJN92267.1"/>
    </source>
</evidence>
<proteinExistence type="predicted"/>
<evidence type="ECO:0000313" key="5">
    <source>
        <dbReference type="Proteomes" id="UP001342314"/>
    </source>
</evidence>
<dbReference type="PANTHER" id="PTHR32083">
    <property type="entry name" value="CILIA AND FLAGELLA-ASSOCIATED PROTEIN 58-RELATED"/>
    <property type="match status" value="1"/>
</dbReference>
<protein>
    <submittedName>
        <fullName evidence="4">Uncharacterized protein</fullName>
    </submittedName>
</protein>
<evidence type="ECO:0000256" key="3">
    <source>
        <dbReference type="SAM" id="MobiDB-lite"/>
    </source>
</evidence>
<keyword evidence="5" id="KW-1185">Reference proteome</keyword>
<dbReference type="EMBL" id="BQKY01000010">
    <property type="protein sequence ID" value="GJN92267.1"/>
    <property type="molecule type" value="Genomic_DNA"/>
</dbReference>
<feature type="region of interest" description="Disordered" evidence="3">
    <location>
        <begin position="47"/>
        <end position="67"/>
    </location>
</feature>
<accession>A0AAV5GRZ8</accession>
<sequence length="538" mass="59798">MDALRETIQRLEQQLELARDESAVAAAMRIEGAGAAVKTLQREVKRLQGQDEPLPETPTSPTEAAARTTDFRRQISALKGQLDAATKHESALEGKIKALEAKGSRHCDTCSELRKDVERLKAEPLRDENTKLSAQLKLAKQTQKIALDDKQREIIQLEERLHQALKRVETVESDLRQASKTAHGAKAAIKKAKSFEVERQAACDKLEAERHGWQEERRKMVVELEEKQGEITQLKDKNGRLEGAAEQRLTHINKLKRKLAEPGETSEVPPSPLEHESPGFGGSSAANLGAHAAKERAGSEQEKGFFRLFVSVLACLATLYFFAETILNLASTLVIVAADKLTSLMRAISPKPQATTTNREEFEPLVVVDANRYQDLLLNLRLSEEDVTMLLAEGNGWPPIRAELSDSSIIDLLWLLSDKQVEREDERRTLTDRLGHAEAEQKRLTSEVEQAASDRAHDMEVIAQLESHLDAHKMSAAHSTRSPSRASSDRATLRSRSACSESAFERLSATMVDLNEQLTSAREENRTLLLKLAGVEGE</sequence>
<feature type="compositionally biased region" description="Low complexity" evidence="3">
    <location>
        <begin position="57"/>
        <end position="67"/>
    </location>
</feature>
<dbReference type="PANTHER" id="PTHR32083:SF48">
    <property type="entry name" value="TRANS-GOLGI NETWORK-LOCALIZED SYP41-INTERACTING PROTEIN 1"/>
    <property type="match status" value="1"/>
</dbReference>
<dbReference type="AlphaFoldDB" id="A0AAV5GRZ8"/>
<reference evidence="4 5" key="1">
    <citation type="submission" date="2021-12" db="EMBL/GenBank/DDBJ databases">
        <title>High titer production of polyol ester of fatty acids by Rhodotorula paludigena BS15 towards product separation-free biomass refinery.</title>
        <authorList>
            <person name="Mano J."/>
            <person name="Ono H."/>
            <person name="Tanaka T."/>
            <person name="Naito K."/>
            <person name="Sushida H."/>
            <person name="Ike M."/>
            <person name="Tokuyasu K."/>
            <person name="Kitaoka M."/>
        </authorList>
    </citation>
    <scope>NUCLEOTIDE SEQUENCE [LARGE SCALE GENOMIC DNA]</scope>
    <source>
        <strain evidence="4 5">BS15</strain>
    </source>
</reference>